<keyword evidence="1" id="KW-1133">Transmembrane helix</keyword>
<name>A0A6G1MM67_ORBOL</name>
<gene>
    <name evidence="2" type="ORF">TWF191_009735</name>
</gene>
<reference evidence="2 3" key="1">
    <citation type="submission" date="2019-06" db="EMBL/GenBank/DDBJ databases">
        <authorList>
            <person name="Palmer J.M."/>
        </authorList>
    </citation>
    <scope>NUCLEOTIDE SEQUENCE [LARGE SCALE GENOMIC DNA]</scope>
    <source>
        <strain evidence="2 3">TWF191</strain>
    </source>
</reference>
<sequence length="251" mass="27846">MAGNFCFAFLSLFLTAGGCVLLLLVLLAGTRDWDPFYRIYFLWADTSGIKGAPAISEWTLWNVCESSAGKVGGITTNCGNVHVANPFLPQQNFGTSDGVPSEFLNNHRTYYYLSRFVFAFYLISLFFMLCSMISGILALCSRLGSALSAVASFWAFFCVLTLATLMTAVYTLGRTTFHDAGLNAGIGYYAFGFTWGAVGCMLFSSIFYCMGFNSARRNRHHERTMEAEKRGGRLPFFRRKSPAEESAPQFN</sequence>
<dbReference type="PANTHER" id="PTHR36414:SF1">
    <property type="entry name" value="PROTEIN SUR7"/>
    <property type="match status" value="1"/>
</dbReference>
<dbReference type="GO" id="GO:0030866">
    <property type="term" value="P:cortical actin cytoskeleton organization"/>
    <property type="evidence" value="ECO:0007669"/>
    <property type="project" value="TreeGrafter"/>
</dbReference>
<dbReference type="GO" id="GO:0045121">
    <property type="term" value="C:membrane raft"/>
    <property type="evidence" value="ECO:0007669"/>
    <property type="project" value="TreeGrafter"/>
</dbReference>
<dbReference type="GO" id="GO:0005886">
    <property type="term" value="C:plasma membrane"/>
    <property type="evidence" value="ECO:0007669"/>
    <property type="project" value="InterPro"/>
</dbReference>
<evidence type="ECO:0000313" key="3">
    <source>
        <dbReference type="Proteomes" id="UP000483672"/>
    </source>
</evidence>
<organism evidence="2 3">
    <name type="scientific">Orbilia oligospora</name>
    <name type="common">Nematode-trapping fungus</name>
    <name type="synonym">Arthrobotrys oligospora</name>
    <dbReference type="NCBI Taxonomy" id="2813651"/>
    <lineage>
        <taxon>Eukaryota</taxon>
        <taxon>Fungi</taxon>
        <taxon>Dikarya</taxon>
        <taxon>Ascomycota</taxon>
        <taxon>Pezizomycotina</taxon>
        <taxon>Orbiliomycetes</taxon>
        <taxon>Orbiliales</taxon>
        <taxon>Orbiliaceae</taxon>
        <taxon>Orbilia</taxon>
    </lineage>
</organism>
<feature type="transmembrane region" description="Helical" evidence="1">
    <location>
        <begin position="146"/>
        <end position="166"/>
    </location>
</feature>
<accession>A0A6G1MM67</accession>
<keyword evidence="1" id="KW-0812">Transmembrane</keyword>
<evidence type="ECO:0000313" key="2">
    <source>
        <dbReference type="EMBL" id="KAF3214556.1"/>
    </source>
</evidence>
<dbReference type="GO" id="GO:0005938">
    <property type="term" value="C:cell cortex"/>
    <property type="evidence" value="ECO:0007669"/>
    <property type="project" value="TreeGrafter"/>
</dbReference>
<dbReference type="Proteomes" id="UP000483672">
    <property type="component" value="Unassembled WGS sequence"/>
</dbReference>
<protein>
    <recommendedName>
        <fullName evidence="4">MARVEL domain-containing protein</fullName>
    </recommendedName>
</protein>
<dbReference type="GO" id="GO:0032185">
    <property type="term" value="P:septin cytoskeleton organization"/>
    <property type="evidence" value="ECO:0007669"/>
    <property type="project" value="TreeGrafter"/>
</dbReference>
<dbReference type="AlphaFoldDB" id="A0A6G1MM67"/>
<dbReference type="PANTHER" id="PTHR36414">
    <property type="entry name" value="PROTEIN SUR7"/>
    <property type="match status" value="1"/>
</dbReference>
<dbReference type="GO" id="GO:0031505">
    <property type="term" value="P:fungal-type cell wall organization"/>
    <property type="evidence" value="ECO:0007669"/>
    <property type="project" value="TreeGrafter"/>
</dbReference>
<comment type="caution">
    <text evidence="2">The sequence shown here is derived from an EMBL/GenBank/DDBJ whole genome shotgun (WGS) entry which is preliminary data.</text>
</comment>
<proteinExistence type="predicted"/>
<dbReference type="Gene3D" id="1.20.140.150">
    <property type="match status" value="1"/>
</dbReference>
<feature type="transmembrane region" description="Helical" evidence="1">
    <location>
        <begin position="186"/>
        <end position="210"/>
    </location>
</feature>
<dbReference type="Pfam" id="PF06687">
    <property type="entry name" value="SUR7"/>
    <property type="match status" value="1"/>
</dbReference>
<evidence type="ECO:0008006" key="4">
    <source>
        <dbReference type="Google" id="ProtNLM"/>
    </source>
</evidence>
<evidence type="ECO:0000256" key="1">
    <source>
        <dbReference type="SAM" id="Phobius"/>
    </source>
</evidence>
<feature type="transmembrane region" description="Helical" evidence="1">
    <location>
        <begin position="118"/>
        <end position="139"/>
    </location>
</feature>
<dbReference type="InterPro" id="IPR009571">
    <property type="entry name" value="SUR7/Rim9-like_fungi"/>
</dbReference>
<dbReference type="GO" id="GO:0006897">
    <property type="term" value="P:endocytosis"/>
    <property type="evidence" value="ECO:0007669"/>
    <property type="project" value="TreeGrafter"/>
</dbReference>
<keyword evidence="1" id="KW-0472">Membrane</keyword>
<dbReference type="EMBL" id="WIPF01000072">
    <property type="protein sequence ID" value="KAF3214556.1"/>
    <property type="molecule type" value="Genomic_DNA"/>
</dbReference>